<dbReference type="SUPFAM" id="SSF55103">
    <property type="entry name" value="FAD-linked oxidases, C-terminal domain"/>
    <property type="match status" value="1"/>
</dbReference>
<accession>A0A857JPT0</accession>
<dbReference type="InterPro" id="IPR016166">
    <property type="entry name" value="FAD-bd_PCMH"/>
</dbReference>
<evidence type="ECO:0000259" key="4">
    <source>
        <dbReference type="PROSITE" id="PS51387"/>
    </source>
</evidence>
<dbReference type="Proteomes" id="UP000464524">
    <property type="component" value="Chromosome"/>
</dbReference>
<keyword evidence="6" id="KW-1185">Reference proteome</keyword>
<dbReference type="AlphaFoldDB" id="A0A857JPT0"/>
<dbReference type="RefSeq" id="WP_160181910.1">
    <property type="nucleotide sequence ID" value="NZ_CP047656.1"/>
</dbReference>
<dbReference type="PROSITE" id="PS51387">
    <property type="entry name" value="FAD_PCMH"/>
    <property type="match status" value="1"/>
</dbReference>
<dbReference type="PANTHER" id="PTHR11748:SF111">
    <property type="entry name" value="D-LACTATE DEHYDROGENASE, MITOCHONDRIAL-RELATED"/>
    <property type="match status" value="1"/>
</dbReference>
<dbReference type="EC" id="1.-.-.-" evidence="5"/>
<evidence type="ECO:0000256" key="3">
    <source>
        <dbReference type="ARBA" id="ARBA00022827"/>
    </source>
</evidence>
<dbReference type="SUPFAM" id="SSF56176">
    <property type="entry name" value="FAD-binding/transporter-associated domain-like"/>
    <property type="match status" value="1"/>
</dbReference>
<keyword evidence="5" id="KW-0560">Oxidoreductase</keyword>
<dbReference type="GO" id="GO:0071949">
    <property type="term" value="F:FAD binding"/>
    <property type="evidence" value="ECO:0007669"/>
    <property type="project" value="InterPro"/>
</dbReference>
<feature type="domain" description="FAD-binding PCMH-type" evidence="4">
    <location>
        <begin position="40"/>
        <end position="228"/>
    </location>
</feature>
<proteinExistence type="inferred from homology"/>
<dbReference type="InterPro" id="IPR016169">
    <property type="entry name" value="FAD-bd_PCMH_sub2"/>
</dbReference>
<dbReference type="GO" id="GO:0008720">
    <property type="term" value="F:D-lactate dehydrogenase (NAD+) activity"/>
    <property type="evidence" value="ECO:0007669"/>
    <property type="project" value="TreeGrafter"/>
</dbReference>
<evidence type="ECO:0000313" key="5">
    <source>
        <dbReference type="EMBL" id="QHJ13853.1"/>
    </source>
</evidence>
<evidence type="ECO:0000256" key="1">
    <source>
        <dbReference type="ARBA" id="ARBA00008000"/>
    </source>
</evidence>
<protein>
    <submittedName>
        <fullName evidence="5">Putative FAD-linked oxidoreductase</fullName>
        <ecNumber evidence="5">1.-.-.-</ecNumber>
    </submittedName>
</protein>
<comment type="similarity">
    <text evidence="1">Belongs to the FAD-binding oxidoreductase/transferase type 4 family.</text>
</comment>
<name>A0A857JPT0_9ALTE</name>
<evidence type="ECO:0000256" key="2">
    <source>
        <dbReference type="ARBA" id="ARBA00022630"/>
    </source>
</evidence>
<dbReference type="Pfam" id="PF01565">
    <property type="entry name" value="FAD_binding_4"/>
    <property type="match status" value="1"/>
</dbReference>
<dbReference type="InterPro" id="IPR006094">
    <property type="entry name" value="Oxid_FAD_bind_N"/>
</dbReference>
<keyword evidence="3" id="KW-0274">FAD</keyword>
<keyword evidence="2" id="KW-0285">Flavoprotein</keyword>
<dbReference type="InterPro" id="IPR036318">
    <property type="entry name" value="FAD-bd_PCMH-like_sf"/>
</dbReference>
<dbReference type="PANTHER" id="PTHR11748">
    <property type="entry name" value="D-LACTATE DEHYDROGENASE"/>
    <property type="match status" value="1"/>
</dbReference>
<dbReference type="KEGG" id="pmes:FX988_04134"/>
<organism evidence="5 6">
    <name type="scientific">Paraglaciecola mesophila</name>
    <dbReference type="NCBI Taxonomy" id="197222"/>
    <lineage>
        <taxon>Bacteria</taxon>
        <taxon>Pseudomonadati</taxon>
        <taxon>Pseudomonadota</taxon>
        <taxon>Gammaproteobacteria</taxon>
        <taxon>Alteromonadales</taxon>
        <taxon>Alteromonadaceae</taxon>
        <taxon>Paraglaciecola</taxon>
    </lineage>
</organism>
<gene>
    <name evidence="5" type="ORF">FX988_04134</name>
</gene>
<reference evidence="5 6" key="1">
    <citation type="submission" date="2019-12" db="EMBL/GenBank/DDBJ databases">
        <title>Genome sequencing and assembly of endphytes of Porphyra tenera.</title>
        <authorList>
            <person name="Park J.M."/>
            <person name="Shin R."/>
            <person name="Jo S.H."/>
        </authorList>
    </citation>
    <scope>NUCLEOTIDE SEQUENCE [LARGE SCALE GENOMIC DNA]</scope>
    <source>
        <strain evidence="5 6">GPM4</strain>
    </source>
</reference>
<evidence type="ECO:0000313" key="6">
    <source>
        <dbReference type="Proteomes" id="UP000464524"/>
    </source>
</evidence>
<dbReference type="GO" id="GO:1903457">
    <property type="term" value="P:lactate catabolic process"/>
    <property type="evidence" value="ECO:0007669"/>
    <property type="project" value="TreeGrafter"/>
</dbReference>
<dbReference type="GO" id="GO:0004458">
    <property type="term" value="F:D-lactate dehydrogenase (cytochrome) activity"/>
    <property type="evidence" value="ECO:0007669"/>
    <property type="project" value="TreeGrafter"/>
</dbReference>
<sequence length="528" mass="57451">MNTDTLPKQDMLTAMISILGKDNVLTDDYSTSLYAQDVFTKDIPAAVVVSPGDKHELSHVLKIATEFKMNVVPRGGGMSYTKGYVPVKSQSVMIDLGRMDRVLEINTQDMYVTVESGCTWKKLHEALKGKGVRTPYWGTLSGSKATVGGGLSQNSIFWGSGQFGTAVDSVIGLEVALADGTLVTTGSGAQINGSPFFRHYGPDLTGIFTCDNGALGFKATATFRLIPELPAKGFLAFDFKQGDDCIAAMSEISRQGLAMECFGFDPFLQALRLKRESLAKDVKALAGVMKSSGSFLGALKDGAKLAMAGRGYMKDVGYSVQIIVEDRIDAAVEARMNDIRAIAKQFNGNEIENSIPKITRSNPFGPVNNMLGPQGERWVPVHGLFPHSKIKQAHDGVEAIFAQHAADIEKFDIGVGYLFAVVANNCFVLEPVFFWPDAYTEIHEKSVEPDYLAKVGKHEENLPARAKVHQIRTELSTFFKDLGGVHLQIGKTYQFKEGIEPDTYKMIQGIKSIVDPDGRVNPETLGLG</sequence>
<dbReference type="EMBL" id="CP047656">
    <property type="protein sequence ID" value="QHJ13853.1"/>
    <property type="molecule type" value="Genomic_DNA"/>
</dbReference>
<dbReference type="InterPro" id="IPR016164">
    <property type="entry name" value="FAD-linked_Oxase-like_C"/>
</dbReference>
<dbReference type="OrthoDB" id="9811557at2"/>
<dbReference type="Gene3D" id="3.30.465.10">
    <property type="match status" value="1"/>
</dbReference>